<dbReference type="Gene3D" id="3.40.50.200">
    <property type="entry name" value="Peptidase S8/S53 domain"/>
    <property type="match status" value="1"/>
</dbReference>
<feature type="domain" description="Inhibitor I9" evidence="9">
    <location>
        <begin position="50"/>
        <end position="119"/>
    </location>
</feature>
<feature type="signal peptide" evidence="7">
    <location>
        <begin position="1"/>
        <end position="31"/>
    </location>
</feature>
<dbReference type="InterPro" id="IPR034193">
    <property type="entry name" value="PCSK9_ProteinaseK-like"/>
</dbReference>
<dbReference type="InterPro" id="IPR023827">
    <property type="entry name" value="Peptidase_S8_Asp-AS"/>
</dbReference>
<dbReference type="SUPFAM" id="SSF54897">
    <property type="entry name" value="Protease propeptides/inhibitors"/>
    <property type="match status" value="1"/>
</dbReference>
<keyword evidence="7" id="KW-0732">Signal</keyword>
<protein>
    <submittedName>
        <fullName evidence="10">S8 family peptidase</fullName>
    </submittedName>
</protein>
<evidence type="ECO:0000259" key="8">
    <source>
        <dbReference type="Pfam" id="PF00082"/>
    </source>
</evidence>
<feature type="chain" id="PRO_5036975083" evidence="7">
    <location>
        <begin position="32"/>
        <end position="401"/>
    </location>
</feature>
<dbReference type="InterPro" id="IPR010259">
    <property type="entry name" value="S8pro/Inhibitor_I9"/>
</dbReference>
<dbReference type="InterPro" id="IPR050131">
    <property type="entry name" value="Peptidase_S8_subtilisin-like"/>
</dbReference>
<keyword evidence="3 5" id="KW-0378">Hydrolase</keyword>
<dbReference type="InterPro" id="IPR023828">
    <property type="entry name" value="Peptidase_S8_Ser-AS"/>
</dbReference>
<comment type="caution">
    <text evidence="10">The sequence shown here is derived from an EMBL/GenBank/DDBJ whole genome shotgun (WGS) entry which is preliminary data.</text>
</comment>
<dbReference type="GO" id="GO:0006508">
    <property type="term" value="P:proteolysis"/>
    <property type="evidence" value="ECO:0007669"/>
    <property type="project" value="UniProtKB-KW"/>
</dbReference>
<proteinExistence type="inferred from homology"/>
<dbReference type="SUPFAM" id="SSF52743">
    <property type="entry name" value="Subtilisin-like"/>
    <property type="match status" value="1"/>
</dbReference>
<name>A0A927F118_9ACTN</name>
<keyword evidence="11" id="KW-1185">Reference proteome</keyword>
<dbReference type="PROSITE" id="PS00137">
    <property type="entry name" value="SUBTILASE_HIS"/>
    <property type="match status" value="1"/>
</dbReference>
<dbReference type="PROSITE" id="PS00136">
    <property type="entry name" value="SUBTILASE_ASP"/>
    <property type="match status" value="1"/>
</dbReference>
<dbReference type="Proteomes" id="UP000632289">
    <property type="component" value="Unassembled WGS sequence"/>
</dbReference>
<sequence>MAVTRKKLTVGLSAAVAAAAIGTGLAFPAGAAPAEATVVGAGSASAVEGSYIVTMKESAVSVSAGEGEAGEDVITEHGGTVEDTFDAALNGYAAASLTEREARRLAADPAVEKVYVNQRHTVSAEQTDPPNWGLDRIDQQALPLDQSYTYPDDGGQGVTAYVIDTGVMVEHEDFGGRAGNGFDAVENDDVAQDGNGHGTHVASTIAGTEHGVAKNAEVVGVRVLDDNGSGTTAQVVAGIEWVAENASGPSVANMSLGGPQDPALDEAVSGAVAAGVTFVVAAGNEAQDANNVSPARVPEAITVGATDDADGQAGFSNYGSALDLYAPGVDITAAWNDGATKTISGTSMASPHAAGVAALYLAGNGSASPADVSAALTDAAARDVVGNPGSGSPNLLLNLVK</sequence>
<evidence type="ECO:0000256" key="1">
    <source>
        <dbReference type="ARBA" id="ARBA00011073"/>
    </source>
</evidence>
<evidence type="ECO:0000256" key="3">
    <source>
        <dbReference type="ARBA" id="ARBA00022801"/>
    </source>
</evidence>
<dbReference type="PROSITE" id="PS00138">
    <property type="entry name" value="SUBTILASE_SER"/>
    <property type="match status" value="1"/>
</dbReference>
<gene>
    <name evidence="10" type="ORF">IF129_18150</name>
</gene>
<evidence type="ECO:0000256" key="6">
    <source>
        <dbReference type="RuleBase" id="RU003355"/>
    </source>
</evidence>
<dbReference type="PROSITE" id="PS51892">
    <property type="entry name" value="SUBTILASE"/>
    <property type="match status" value="1"/>
</dbReference>
<dbReference type="EMBL" id="JACXYU010000010">
    <property type="protein sequence ID" value="MBD3933468.1"/>
    <property type="molecule type" value="Genomic_DNA"/>
</dbReference>
<dbReference type="PROSITE" id="PS51318">
    <property type="entry name" value="TAT"/>
    <property type="match status" value="1"/>
</dbReference>
<dbReference type="InterPro" id="IPR006311">
    <property type="entry name" value="TAT_signal"/>
</dbReference>
<reference evidence="10" key="1">
    <citation type="submission" date="2020-09" db="EMBL/GenBank/DDBJ databases">
        <title>Secondary metabolite and genome analysis of marine Streptomyces chumphonensis KK1-2T.</title>
        <authorList>
            <person name="Phongsopitanun W."/>
            <person name="Kanchanasin P."/>
            <person name="Pittayakhajonwut P."/>
            <person name="Suwanborirux K."/>
            <person name="Tanasupawat S."/>
        </authorList>
    </citation>
    <scope>NUCLEOTIDE SEQUENCE</scope>
    <source>
        <strain evidence="10">KK1-2</strain>
    </source>
</reference>
<keyword evidence="4 5" id="KW-0720">Serine protease</keyword>
<dbReference type="Gene3D" id="3.30.70.80">
    <property type="entry name" value="Peptidase S8 propeptide/proteinase inhibitor I9"/>
    <property type="match status" value="1"/>
</dbReference>
<evidence type="ECO:0000256" key="7">
    <source>
        <dbReference type="SAM" id="SignalP"/>
    </source>
</evidence>
<evidence type="ECO:0000259" key="9">
    <source>
        <dbReference type="Pfam" id="PF05922"/>
    </source>
</evidence>
<evidence type="ECO:0000256" key="2">
    <source>
        <dbReference type="ARBA" id="ARBA00022670"/>
    </source>
</evidence>
<feature type="active site" description="Charge relay system" evidence="5">
    <location>
        <position position="197"/>
    </location>
</feature>
<dbReference type="FunFam" id="3.40.50.200:FF:000014">
    <property type="entry name" value="Proteinase K"/>
    <property type="match status" value="1"/>
</dbReference>
<dbReference type="Pfam" id="PF00082">
    <property type="entry name" value="Peptidase_S8"/>
    <property type="match status" value="1"/>
</dbReference>
<dbReference type="InterPro" id="IPR037045">
    <property type="entry name" value="S8pro/Inhibitor_I9_sf"/>
</dbReference>
<dbReference type="PANTHER" id="PTHR43806:SF11">
    <property type="entry name" value="CEREVISIN-RELATED"/>
    <property type="match status" value="1"/>
</dbReference>
<dbReference type="InterPro" id="IPR000209">
    <property type="entry name" value="Peptidase_S8/S53_dom"/>
</dbReference>
<dbReference type="PANTHER" id="PTHR43806">
    <property type="entry name" value="PEPTIDASE S8"/>
    <property type="match status" value="1"/>
</dbReference>
<organism evidence="10 11">
    <name type="scientific">Streptomyces chumphonensis</name>
    <dbReference type="NCBI Taxonomy" id="1214925"/>
    <lineage>
        <taxon>Bacteria</taxon>
        <taxon>Bacillati</taxon>
        <taxon>Actinomycetota</taxon>
        <taxon>Actinomycetes</taxon>
        <taxon>Kitasatosporales</taxon>
        <taxon>Streptomycetaceae</taxon>
        <taxon>Streptomyces</taxon>
    </lineage>
</organism>
<accession>A0A927F118</accession>
<feature type="active site" description="Charge relay system" evidence="5">
    <location>
        <position position="347"/>
    </location>
</feature>
<dbReference type="RefSeq" id="WP_191210773.1">
    <property type="nucleotide sequence ID" value="NZ_BAABKL010000012.1"/>
</dbReference>
<dbReference type="GO" id="GO:0005615">
    <property type="term" value="C:extracellular space"/>
    <property type="evidence" value="ECO:0007669"/>
    <property type="project" value="TreeGrafter"/>
</dbReference>
<dbReference type="GO" id="GO:0004252">
    <property type="term" value="F:serine-type endopeptidase activity"/>
    <property type="evidence" value="ECO:0007669"/>
    <property type="project" value="UniProtKB-UniRule"/>
</dbReference>
<evidence type="ECO:0000313" key="11">
    <source>
        <dbReference type="Proteomes" id="UP000632289"/>
    </source>
</evidence>
<dbReference type="InterPro" id="IPR036852">
    <property type="entry name" value="Peptidase_S8/S53_dom_sf"/>
</dbReference>
<dbReference type="AlphaFoldDB" id="A0A927F118"/>
<evidence type="ECO:0000256" key="4">
    <source>
        <dbReference type="ARBA" id="ARBA00022825"/>
    </source>
</evidence>
<evidence type="ECO:0000313" key="10">
    <source>
        <dbReference type="EMBL" id="MBD3933468.1"/>
    </source>
</evidence>
<dbReference type="CDD" id="cd04077">
    <property type="entry name" value="Peptidases_S8_PCSK9_ProteinaseK_like"/>
    <property type="match status" value="1"/>
</dbReference>
<evidence type="ECO:0000256" key="5">
    <source>
        <dbReference type="PROSITE-ProRule" id="PRU01240"/>
    </source>
</evidence>
<dbReference type="InterPro" id="IPR015500">
    <property type="entry name" value="Peptidase_S8_subtilisin-rel"/>
</dbReference>
<dbReference type="PRINTS" id="PR00723">
    <property type="entry name" value="SUBTILISIN"/>
</dbReference>
<dbReference type="Pfam" id="PF05922">
    <property type="entry name" value="Inhibitor_I9"/>
    <property type="match status" value="1"/>
</dbReference>
<feature type="domain" description="Peptidase S8/S53" evidence="8">
    <location>
        <begin position="155"/>
        <end position="381"/>
    </location>
</feature>
<keyword evidence="2 5" id="KW-0645">Protease</keyword>
<dbReference type="InterPro" id="IPR022398">
    <property type="entry name" value="Peptidase_S8_His-AS"/>
</dbReference>
<feature type="active site" description="Charge relay system" evidence="5">
    <location>
        <position position="164"/>
    </location>
</feature>
<comment type="similarity">
    <text evidence="1 5 6">Belongs to the peptidase S8 family.</text>
</comment>